<evidence type="ECO:0000256" key="13">
    <source>
        <dbReference type="ARBA" id="ARBA00022960"/>
    </source>
</evidence>
<dbReference type="InterPro" id="IPR016167">
    <property type="entry name" value="FAD-bd_PCMH_sub1"/>
</dbReference>
<evidence type="ECO:0000256" key="6">
    <source>
        <dbReference type="ARBA" id="ARBA00012518"/>
    </source>
</evidence>
<keyword evidence="17 20" id="KW-0961">Cell wall biogenesis/degradation</keyword>
<evidence type="ECO:0000256" key="14">
    <source>
        <dbReference type="ARBA" id="ARBA00022984"/>
    </source>
</evidence>
<dbReference type="Gene3D" id="3.30.465.10">
    <property type="match status" value="1"/>
</dbReference>
<dbReference type="SUPFAM" id="SSF56194">
    <property type="entry name" value="Uridine diphospho-N-Acetylenolpyruvylglucosamine reductase, MurB, C-terminal domain"/>
    <property type="match status" value="1"/>
</dbReference>
<evidence type="ECO:0000256" key="20">
    <source>
        <dbReference type="HAMAP-Rule" id="MF_00037"/>
    </source>
</evidence>
<evidence type="ECO:0000256" key="17">
    <source>
        <dbReference type="ARBA" id="ARBA00023316"/>
    </source>
</evidence>
<keyword evidence="8 20" id="KW-0963">Cytoplasm</keyword>
<comment type="caution">
    <text evidence="22">The sequence shown here is derived from an EMBL/GenBank/DDBJ whole genome shotgun (WGS) entry which is preliminary data.</text>
</comment>
<evidence type="ECO:0000256" key="11">
    <source>
        <dbReference type="ARBA" id="ARBA00022827"/>
    </source>
</evidence>
<dbReference type="UniPathway" id="UPA00219"/>
<dbReference type="AlphaFoldDB" id="A0A520MRY7"/>
<dbReference type="GO" id="GO:0071555">
    <property type="term" value="P:cell wall organization"/>
    <property type="evidence" value="ECO:0007669"/>
    <property type="project" value="UniProtKB-KW"/>
</dbReference>
<evidence type="ECO:0000256" key="2">
    <source>
        <dbReference type="ARBA" id="ARBA00003921"/>
    </source>
</evidence>
<reference evidence="22 23" key="1">
    <citation type="submission" date="2019-02" db="EMBL/GenBank/DDBJ databases">
        <title>Prokaryotic population dynamics and viral predation in marine succession experiment using metagenomics: the confinement effect.</title>
        <authorList>
            <person name="Haro-Moreno J.M."/>
            <person name="Rodriguez-Valera F."/>
            <person name="Lopez-Perez M."/>
        </authorList>
    </citation>
    <scope>NUCLEOTIDE SEQUENCE [LARGE SCALE GENOMIC DNA]</scope>
    <source>
        <strain evidence="22">MED-G166</strain>
    </source>
</reference>
<gene>
    <name evidence="20" type="primary">murB</name>
    <name evidence="22" type="ORF">EVA99_02685</name>
</gene>
<evidence type="ECO:0000256" key="19">
    <source>
        <dbReference type="ARBA" id="ARBA00048914"/>
    </source>
</evidence>
<dbReference type="HAMAP" id="MF_00037">
    <property type="entry name" value="MurB"/>
    <property type="match status" value="1"/>
</dbReference>
<keyword evidence="10 20" id="KW-0285">Flavoprotein</keyword>
<dbReference type="InterPro" id="IPR011601">
    <property type="entry name" value="MurB_C"/>
</dbReference>
<dbReference type="SUPFAM" id="SSF56176">
    <property type="entry name" value="FAD-binding/transporter-associated domain-like"/>
    <property type="match status" value="1"/>
</dbReference>
<feature type="domain" description="FAD-binding PCMH-type" evidence="21">
    <location>
        <begin position="14"/>
        <end position="182"/>
    </location>
</feature>
<comment type="pathway">
    <text evidence="4 20">Cell wall biogenesis; peptidoglycan biosynthesis.</text>
</comment>
<evidence type="ECO:0000256" key="12">
    <source>
        <dbReference type="ARBA" id="ARBA00022857"/>
    </source>
</evidence>
<evidence type="ECO:0000313" key="23">
    <source>
        <dbReference type="Proteomes" id="UP000320146"/>
    </source>
</evidence>
<dbReference type="PANTHER" id="PTHR21071">
    <property type="entry name" value="UDP-N-ACETYLENOLPYRUVOYLGLUCOSAMINE REDUCTASE"/>
    <property type="match status" value="1"/>
</dbReference>
<comment type="subcellular location">
    <subcellularLocation>
        <location evidence="3 20">Cytoplasm</location>
    </subcellularLocation>
</comment>
<dbReference type="Pfam" id="PF01565">
    <property type="entry name" value="FAD_binding_4"/>
    <property type="match status" value="1"/>
</dbReference>
<keyword evidence="9 20" id="KW-0132">Cell division</keyword>
<keyword evidence="14 20" id="KW-0573">Peptidoglycan synthesis</keyword>
<accession>A0A520MRY7</accession>
<evidence type="ECO:0000256" key="3">
    <source>
        <dbReference type="ARBA" id="ARBA00004496"/>
    </source>
</evidence>
<dbReference type="NCBIfam" id="NF000755">
    <property type="entry name" value="PRK00046.1"/>
    <property type="match status" value="1"/>
</dbReference>
<dbReference type="PROSITE" id="PS51387">
    <property type="entry name" value="FAD_PCMH"/>
    <property type="match status" value="1"/>
</dbReference>
<dbReference type="GO" id="GO:0051301">
    <property type="term" value="P:cell division"/>
    <property type="evidence" value="ECO:0007669"/>
    <property type="project" value="UniProtKB-KW"/>
</dbReference>
<comment type="function">
    <text evidence="2 20">Cell wall formation.</text>
</comment>
<dbReference type="PANTHER" id="PTHR21071:SF4">
    <property type="entry name" value="UDP-N-ACETYLENOLPYRUVOYLGLUCOSAMINE REDUCTASE"/>
    <property type="match status" value="1"/>
</dbReference>
<dbReference type="Gene3D" id="3.90.78.10">
    <property type="entry name" value="UDP-N-acetylenolpyruvoylglucosamine reductase, C-terminal domain"/>
    <property type="match status" value="1"/>
</dbReference>
<proteinExistence type="inferred from homology"/>
<dbReference type="Proteomes" id="UP000320146">
    <property type="component" value="Unassembled WGS sequence"/>
</dbReference>
<dbReference type="InterPro" id="IPR006094">
    <property type="entry name" value="Oxid_FAD_bind_N"/>
</dbReference>
<feature type="active site" evidence="20">
    <location>
        <position position="160"/>
    </location>
</feature>
<evidence type="ECO:0000259" key="21">
    <source>
        <dbReference type="PROSITE" id="PS51387"/>
    </source>
</evidence>
<evidence type="ECO:0000256" key="8">
    <source>
        <dbReference type="ARBA" id="ARBA00022490"/>
    </source>
</evidence>
<dbReference type="NCBIfam" id="TIGR00179">
    <property type="entry name" value="murB"/>
    <property type="match status" value="1"/>
</dbReference>
<evidence type="ECO:0000256" key="7">
    <source>
        <dbReference type="ARBA" id="ARBA00015188"/>
    </source>
</evidence>
<dbReference type="EMBL" id="SHBL01000018">
    <property type="protein sequence ID" value="RZO23967.1"/>
    <property type="molecule type" value="Genomic_DNA"/>
</dbReference>
<evidence type="ECO:0000256" key="1">
    <source>
        <dbReference type="ARBA" id="ARBA00001974"/>
    </source>
</evidence>
<dbReference type="InterPro" id="IPR003170">
    <property type="entry name" value="MurB"/>
</dbReference>
<dbReference type="InterPro" id="IPR016169">
    <property type="entry name" value="FAD-bd_PCMH_sub2"/>
</dbReference>
<evidence type="ECO:0000256" key="16">
    <source>
        <dbReference type="ARBA" id="ARBA00023306"/>
    </source>
</evidence>
<keyword evidence="15 20" id="KW-0560">Oxidoreductase</keyword>
<comment type="catalytic activity">
    <reaction evidence="19 20">
        <text>UDP-N-acetyl-alpha-D-muramate + NADP(+) = UDP-N-acetyl-3-O-(1-carboxyvinyl)-alpha-D-glucosamine + NADPH + H(+)</text>
        <dbReference type="Rhea" id="RHEA:12248"/>
        <dbReference type="ChEBI" id="CHEBI:15378"/>
        <dbReference type="ChEBI" id="CHEBI:57783"/>
        <dbReference type="ChEBI" id="CHEBI:58349"/>
        <dbReference type="ChEBI" id="CHEBI:68483"/>
        <dbReference type="ChEBI" id="CHEBI:70757"/>
        <dbReference type="EC" id="1.3.1.98"/>
    </reaction>
</comment>
<dbReference type="InterPro" id="IPR036635">
    <property type="entry name" value="MurB_C_sf"/>
</dbReference>
<evidence type="ECO:0000256" key="4">
    <source>
        <dbReference type="ARBA" id="ARBA00004752"/>
    </source>
</evidence>
<evidence type="ECO:0000256" key="18">
    <source>
        <dbReference type="ARBA" id="ARBA00031026"/>
    </source>
</evidence>
<protein>
    <recommendedName>
        <fullName evidence="7 20">UDP-N-acetylenolpyruvoylglucosamine reductase</fullName>
        <ecNumber evidence="6 20">1.3.1.98</ecNumber>
    </recommendedName>
    <alternativeName>
        <fullName evidence="18 20">UDP-N-acetylmuramate dehydrogenase</fullName>
    </alternativeName>
</protein>
<organism evidence="22 23">
    <name type="scientific">SAR86 cluster bacterium</name>
    <dbReference type="NCBI Taxonomy" id="2030880"/>
    <lineage>
        <taxon>Bacteria</taxon>
        <taxon>Pseudomonadati</taxon>
        <taxon>Pseudomonadota</taxon>
        <taxon>Gammaproteobacteria</taxon>
        <taxon>SAR86 cluster</taxon>
    </lineage>
</organism>
<name>A0A520MRY7_9GAMM</name>
<keyword evidence="13 20" id="KW-0133">Cell shape</keyword>
<dbReference type="InterPro" id="IPR036318">
    <property type="entry name" value="FAD-bd_PCMH-like_sf"/>
</dbReference>
<comment type="cofactor">
    <cofactor evidence="1 20">
        <name>FAD</name>
        <dbReference type="ChEBI" id="CHEBI:57692"/>
    </cofactor>
</comment>
<dbReference type="Pfam" id="PF02873">
    <property type="entry name" value="MurB_C"/>
    <property type="match status" value="1"/>
</dbReference>
<feature type="active site" description="Proton donor" evidence="20">
    <location>
        <position position="226"/>
    </location>
</feature>
<dbReference type="GO" id="GO:0005829">
    <property type="term" value="C:cytosol"/>
    <property type="evidence" value="ECO:0007669"/>
    <property type="project" value="TreeGrafter"/>
</dbReference>
<dbReference type="GO" id="GO:0009252">
    <property type="term" value="P:peptidoglycan biosynthetic process"/>
    <property type="evidence" value="ECO:0007669"/>
    <property type="project" value="UniProtKB-UniRule"/>
</dbReference>
<evidence type="ECO:0000256" key="10">
    <source>
        <dbReference type="ARBA" id="ARBA00022630"/>
    </source>
</evidence>
<evidence type="ECO:0000313" key="22">
    <source>
        <dbReference type="EMBL" id="RZO23967.1"/>
    </source>
</evidence>
<evidence type="ECO:0000256" key="9">
    <source>
        <dbReference type="ARBA" id="ARBA00022618"/>
    </source>
</evidence>
<dbReference type="GO" id="GO:0071949">
    <property type="term" value="F:FAD binding"/>
    <property type="evidence" value="ECO:0007669"/>
    <property type="project" value="InterPro"/>
</dbReference>
<dbReference type="EC" id="1.3.1.98" evidence="6 20"/>
<evidence type="ECO:0000256" key="5">
    <source>
        <dbReference type="ARBA" id="ARBA00010485"/>
    </source>
</evidence>
<dbReference type="GO" id="GO:0008360">
    <property type="term" value="P:regulation of cell shape"/>
    <property type="evidence" value="ECO:0007669"/>
    <property type="project" value="UniProtKB-KW"/>
</dbReference>
<keyword evidence="16 20" id="KW-0131">Cell cycle</keyword>
<comment type="similarity">
    <text evidence="5 20">Belongs to the MurB family.</text>
</comment>
<dbReference type="Gene3D" id="3.30.43.10">
    <property type="entry name" value="Uridine Diphospho-n-acetylenolpyruvylglucosamine Reductase, domain 2"/>
    <property type="match status" value="1"/>
</dbReference>
<evidence type="ECO:0000256" key="15">
    <source>
        <dbReference type="ARBA" id="ARBA00023002"/>
    </source>
</evidence>
<keyword evidence="11 20" id="KW-0274">FAD</keyword>
<feature type="active site" evidence="20">
    <location>
        <position position="321"/>
    </location>
</feature>
<dbReference type="InterPro" id="IPR016166">
    <property type="entry name" value="FAD-bd_PCMH"/>
</dbReference>
<sequence>MKMHDLTKKNALNLKSEASELFSFASEADLLEILDHAEKQQKNLQVIGSGTNTIFPRYFSKIVVKSSNNNFTYAEEDGCAYLEVGAAIDWDDLIDFCCNKDIHGLENLAGIPGTVGAAPIQNIGAYGQEVSNLINYVECFDTELRIIRKIKAENCEFGYRKSMFQTNTNLIVTAVGFRLSKQFNPILEHEGLQNLHFTKASDMIKKIRAIRNTKLPNPMDFPNLGSFFKNPILSILEAEKNERLVNLKKFEMPNQKVKFSAGEMLDKLNLKGMKIRNVGLWTQHALVLTSNGITSAKDIRNAEDILKKLVVDHYGIELEREPSYL</sequence>
<dbReference type="GO" id="GO:0008762">
    <property type="term" value="F:UDP-N-acetylmuramate dehydrogenase activity"/>
    <property type="evidence" value="ECO:0007669"/>
    <property type="project" value="UniProtKB-UniRule"/>
</dbReference>
<keyword evidence="12 20" id="KW-0521">NADP</keyword>